<name>A0A6C0HB44_9ZZZZ</name>
<sequence length="134" mass="15819">MNTINHAWQKLLNIFGFTNLVIRTVDNITNANTKQQMFMAIFSLHSKYFDIVDFDYLFFDILDRIFIIEFYHTHCSYLDISGEIIANDEISENKLRNVLLNWIYNEAFFRNQLLMETPQAAVEVQPILVEATMV</sequence>
<organism evidence="1">
    <name type="scientific">viral metagenome</name>
    <dbReference type="NCBI Taxonomy" id="1070528"/>
    <lineage>
        <taxon>unclassified sequences</taxon>
        <taxon>metagenomes</taxon>
        <taxon>organismal metagenomes</taxon>
    </lineage>
</organism>
<evidence type="ECO:0000313" key="1">
    <source>
        <dbReference type="EMBL" id="QHT77674.1"/>
    </source>
</evidence>
<reference evidence="1" key="1">
    <citation type="journal article" date="2020" name="Nature">
        <title>Giant virus diversity and host interactions through global metagenomics.</title>
        <authorList>
            <person name="Schulz F."/>
            <person name="Roux S."/>
            <person name="Paez-Espino D."/>
            <person name="Jungbluth S."/>
            <person name="Walsh D.A."/>
            <person name="Denef V.J."/>
            <person name="McMahon K.D."/>
            <person name="Konstantinidis K.T."/>
            <person name="Eloe-Fadrosh E.A."/>
            <person name="Kyrpides N.C."/>
            <person name="Woyke T."/>
        </authorList>
    </citation>
    <scope>NUCLEOTIDE SEQUENCE</scope>
    <source>
        <strain evidence="1">GVMAG-M-3300023179-90</strain>
    </source>
</reference>
<dbReference type="EMBL" id="MN739920">
    <property type="protein sequence ID" value="QHT77674.1"/>
    <property type="molecule type" value="Genomic_DNA"/>
</dbReference>
<accession>A0A6C0HB44</accession>
<dbReference type="AlphaFoldDB" id="A0A6C0HB44"/>
<protein>
    <submittedName>
        <fullName evidence="1">Uncharacterized protein</fullName>
    </submittedName>
</protein>
<proteinExistence type="predicted"/>